<dbReference type="GO" id="GO:0005886">
    <property type="term" value="C:plasma membrane"/>
    <property type="evidence" value="ECO:0007669"/>
    <property type="project" value="UniProtKB-SubCell"/>
</dbReference>
<evidence type="ECO:0000256" key="2">
    <source>
        <dbReference type="ARBA" id="ARBA00022475"/>
    </source>
</evidence>
<evidence type="ECO:0000256" key="1">
    <source>
        <dbReference type="ARBA" id="ARBA00004651"/>
    </source>
</evidence>
<dbReference type="GO" id="GO:0005436">
    <property type="term" value="F:sodium:phosphate symporter activity"/>
    <property type="evidence" value="ECO:0007669"/>
    <property type="project" value="InterPro"/>
</dbReference>
<feature type="transmembrane region" description="Helical" evidence="6">
    <location>
        <begin position="104"/>
        <end position="124"/>
    </location>
</feature>
<feature type="transmembrane region" description="Helical" evidence="6">
    <location>
        <begin position="69"/>
        <end position="92"/>
    </location>
</feature>
<feature type="transmembrane region" description="Helical" evidence="6">
    <location>
        <begin position="130"/>
        <end position="147"/>
    </location>
</feature>
<feature type="transmembrane region" description="Helical" evidence="6">
    <location>
        <begin position="268"/>
        <end position="292"/>
    </location>
</feature>
<feature type="transmembrane region" description="Helical" evidence="6">
    <location>
        <begin position="215"/>
        <end position="231"/>
    </location>
</feature>
<gene>
    <name evidence="7" type="ORF">BCM31_04035</name>
</gene>
<evidence type="ECO:0008006" key="9">
    <source>
        <dbReference type="Google" id="ProtNLM"/>
    </source>
</evidence>
<keyword evidence="4 6" id="KW-1133">Transmembrane helix</keyword>
<feature type="transmembrane region" description="Helical" evidence="6">
    <location>
        <begin position="28"/>
        <end position="49"/>
    </location>
</feature>
<dbReference type="GO" id="GO:0044341">
    <property type="term" value="P:sodium-dependent phosphate transport"/>
    <property type="evidence" value="ECO:0007669"/>
    <property type="project" value="InterPro"/>
</dbReference>
<evidence type="ECO:0000256" key="5">
    <source>
        <dbReference type="ARBA" id="ARBA00023136"/>
    </source>
</evidence>
<name>A0A2N3PIM1_9HELI</name>
<keyword evidence="8" id="KW-1185">Reference proteome</keyword>
<keyword evidence="3 6" id="KW-0812">Transmembrane</keyword>
<proteinExistence type="predicted"/>
<comment type="caution">
    <text evidence="7">The sequence shown here is derived from an EMBL/GenBank/DDBJ whole genome shotgun (WGS) entry which is preliminary data.</text>
</comment>
<dbReference type="NCBIfam" id="NF037997">
    <property type="entry name" value="Na_Pi_symport"/>
    <property type="match status" value="1"/>
</dbReference>
<feature type="transmembrane region" description="Helical" evidence="6">
    <location>
        <begin position="154"/>
        <end position="172"/>
    </location>
</feature>
<dbReference type="InterPro" id="IPR003841">
    <property type="entry name" value="Na/Pi_transpt"/>
</dbReference>
<evidence type="ECO:0000256" key="4">
    <source>
        <dbReference type="ARBA" id="ARBA00022989"/>
    </source>
</evidence>
<dbReference type="Proteomes" id="UP000233350">
    <property type="component" value="Unassembled WGS sequence"/>
</dbReference>
<accession>A0A2N3PIM1</accession>
<organism evidence="7 8">
    <name type="scientific">Helicobacter winghamensis</name>
    <dbReference type="NCBI Taxonomy" id="157268"/>
    <lineage>
        <taxon>Bacteria</taxon>
        <taxon>Pseudomonadati</taxon>
        <taxon>Campylobacterota</taxon>
        <taxon>Epsilonproteobacteria</taxon>
        <taxon>Campylobacterales</taxon>
        <taxon>Helicobacteraceae</taxon>
        <taxon>Helicobacter</taxon>
    </lineage>
</organism>
<protein>
    <recommendedName>
        <fullName evidence="9">Na/Pi cotransporter family protein</fullName>
    </recommendedName>
</protein>
<evidence type="ECO:0000313" key="7">
    <source>
        <dbReference type="EMBL" id="PKT80632.1"/>
    </source>
</evidence>
<evidence type="ECO:0000256" key="6">
    <source>
        <dbReference type="SAM" id="Phobius"/>
    </source>
</evidence>
<dbReference type="AlphaFoldDB" id="A0A2N3PIM1"/>
<keyword evidence="5 6" id="KW-0472">Membrane</keyword>
<sequence length="592" mass="65417">MFLQRIGLPLAILILCYIFYMHKDSVEIIAGVGIFLFGMLTLEDGFKLLSGGVLEKIMKKATSNTLKSIIFGTISTALMQSSTLISLFAISFVSAGIITLAQGVGVIFGANLGTTTGAWIIAGIGIKVNIAEYALPLIAIGVICLFVKDRITRGIGYVLVGIGFIFLGIYYIKEGFDVYKEMIDLTQYAVSGFKGVLVFTFIGILFTIVAQSSHATLVIVISALSVGQVTYENALAMAIGANIGSSVTTALGAINSNLNGKRLALAHIVFNGITAIVAIVFINQMLFLVTAISDFLDIQDDMLRLAVFHTLFNLIGILLMLPFIPKLIHLLYLMVRNKKDSDSGAPLYLENSALDYADTSLEVLRKEIKHLYNNAFGIIAHSIGFNRRDIKSFEALETLAKNKAMLKKDIDINELYENTIKPLDNAIMEFSIKAKAHIESDAQNHSYYNLQLATQNIVEAVKYMLLLQKNIQRYSLSENKALSDEYDAIRKSLARLLRSVEELKITPEDDNAQVLKKIKACKNEFSYDDLYIVNKTELLVYNQKITLAQSTSLINDLSFVRSIATKLLGAIDCLYITHNTDKKEDNIRQITA</sequence>
<dbReference type="PANTHER" id="PTHR10010">
    <property type="entry name" value="SOLUTE CARRIER FAMILY 34 SODIUM PHOSPHATE , MEMBER 2-RELATED"/>
    <property type="match status" value="1"/>
</dbReference>
<dbReference type="Pfam" id="PF02690">
    <property type="entry name" value="Na_Pi_cotrans"/>
    <property type="match status" value="2"/>
</dbReference>
<evidence type="ECO:0000256" key="3">
    <source>
        <dbReference type="ARBA" id="ARBA00022692"/>
    </source>
</evidence>
<evidence type="ECO:0000313" key="8">
    <source>
        <dbReference type="Proteomes" id="UP000233350"/>
    </source>
</evidence>
<dbReference type="EMBL" id="MBPK01000042">
    <property type="protein sequence ID" value="PKT80632.1"/>
    <property type="molecule type" value="Genomic_DNA"/>
</dbReference>
<feature type="transmembrane region" description="Helical" evidence="6">
    <location>
        <begin position="192"/>
        <end position="210"/>
    </location>
</feature>
<comment type="subcellular location">
    <subcellularLocation>
        <location evidence="1">Cell membrane</location>
        <topology evidence="1">Multi-pass membrane protein</topology>
    </subcellularLocation>
</comment>
<reference evidence="7 8" key="1">
    <citation type="submission" date="2016-07" db="EMBL/GenBank/DDBJ databases">
        <title>Detection of Helicobacter winghamensis from caecal content of red fox (Vulpes vulpes).</title>
        <authorList>
            <person name="Zanoni R.G."/>
            <person name="Florio D."/>
            <person name="Caffara M."/>
            <person name="Renzi M."/>
            <person name="Parisi A."/>
            <person name="Pasquali F."/>
            <person name="Manfreda G."/>
        </authorList>
    </citation>
    <scope>NUCLEOTIDE SEQUENCE [LARGE SCALE GENOMIC DNA]</scope>
    <source>
        <strain evidence="7 8">295_13</strain>
    </source>
</reference>
<dbReference type="PANTHER" id="PTHR10010:SF46">
    <property type="entry name" value="SODIUM-DEPENDENT PHOSPHATE TRANSPORT PROTEIN 2B"/>
    <property type="match status" value="1"/>
</dbReference>
<keyword evidence="2" id="KW-1003">Cell membrane</keyword>
<feature type="transmembrane region" description="Helical" evidence="6">
    <location>
        <begin position="6"/>
        <end position="21"/>
    </location>
</feature>
<feature type="transmembrane region" description="Helical" evidence="6">
    <location>
        <begin position="312"/>
        <end position="333"/>
    </location>
</feature>